<reference evidence="3 4" key="1">
    <citation type="submission" date="2019-07" db="EMBL/GenBank/DDBJ databases">
        <title>Whole genome shotgun sequence of Agrococcus baldri NBRC 103055.</title>
        <authorList>
            <person name="Hosoyama A."/>
            <person name="Uohara A."/>
            <person name="Ohji S."/>
            <person name="Ichikawa N."/>
        </authorList>
    </citation>
    <scope>NUCLEOTIDE SEQUENCE [LARGE SCALE GENOMIC DNA]</scope>
    <source>
        <strain evidence="3 4">NBRC 103055</strain>
    </source>
</reference>
<gene>
    <name evidence="3" type="ORF">ABA31_01660</name>
</gene>
<evidence type="ECO:0008006" key="5">
    <source>
        <dbReference type="Google" id="ProtNLM"/>
    </source>
</evidence>
<evidence type="ECO:0000313" key="4">
    <source>
        <dbReference type="Proteomes" id="UP000321749"/>
    </source>
</evidence>
<keyword evidence="2" id="KW-0812">Transmembrane</keyword>
<dbReference type="RefSeq" id="WP_146792214.1">
    <property type="nucleotide sequence ID" value="NZ_BJUU01000001.1"/>
</dbReference>
<feature type="transmembrane region" description="Helical" evidence="2">
    <location>
        <begin position="12"/>
        <end position="31"/>
    </location>
</feature>
<feature type="compositionally biased region" description="Low complexity" evidence="1">
    <location>
        <begin position="37"/>
        <end position="73"/>
    </location>
</feature>
<name>A0AA87R916_9MICO</name>
<dbReference type="Proteomes" id="UP000321749">
    <property type="component" value="Unassembled WGS sequence"/>
</dbReference>
<sequence length="224" mass="22334">MVERASAQRRWVIVAIVAAVVIFVGVIWAAVATGAGAPRAGSSVSPTPAATAPAASDPAPTSSQAPAPSAAPAATPPPAVPTAAPPASDAPIAPEAAPVEPEEVAEQEGVEVELARIERVQGEAIAPGEIAGPAIRLTVDVRNGTDEPIDAGLIVVNAYFGDARTPGNSLMQPGGSPFGGSIAPGESARGVYLFESGDVELADTLVGVDVVPGQPTITFRGDLR</sequence>
<protein>
    <recommendedName>
        <fullName evidence="5">DUF4352 domain-containing protein</fullName>
    </recommendedName>
</protein>
<proteinExistence type="predicted"/>
<organism evidence="3 4">
    <name type="scientific">Agrococcus baldri</name>
    <dbReference type="NCBI Taxonomy" id="153730"/>
    <lineage>
        <taxon>Bacteria</taxon>
        <taxon>Bacillati</taxon>
        <taxon>Actinomycetota</taxon>
        <taxon>Actinomycetes</taxon>
        <taxon>Micrococcales</taxon>
        <taxon>Microbacteriaceae</taxon>
        <taxon>Agrococcus</taxon>
    </lineage>
</organism>
<keyword evidence="2" id="KW-1133">Transmembrane helix</keyword>
<keyword evidence="4" id="KW-1185">Reference proteome</keyword>
<feature type="region of interest" description="Disordered" evidence="1">
    <location>
        <begin position="37"/>
        <end position="109"/>
    </location>
</feature>
<feature type="compositionally biased region" description="Acidic residues" evidence="1">
    <location>
        <begin position="100"/>
        <end position="109"/>
    </location>
</feature>
<feature type="compositionally biased region" description="Pro residues" evidence="1">
    <location>
        <begin position="74"/>
        <end position="84"/>
    </location>
</feature>
<evidence type="ECO:0000313" key="3">
    <source>
        <dbReference type="EMBL" id="GEK78815.1"/>
    </source>
</evidence>
<comment type="caution">
    <text evidence="3">The sequence shown here is derived from an EMBL/GenBank/DDBJ whole genome shotgun (WGS) entry which is preliminary data.</text>
</comment>
<feature type="compositionally biased region" description="Low complexity" evidence="1">
    <location>
        <begin position="85"/>
        <end position="99"/>
    </location>
</feature>
<evidence type="ECO:0000256" key="2">
    <source>
        <dbReference type="SAM" id="Phobius"/>
    </source>
</evidence>
<dbReference type="AlphaFoldDB" id="A0AA87R916"/>
<accession>A0AA87R916</accession>
<dbReference type="EMBL" id="BJUU01000001">
    <property type="protein sequence ID" value="GEK78815.1"/>
    <property type="molecule type" value="Genomic_DNA"/>
</dbReference>
<evidence type="ECO:0000256" key="1">
    <source>
        <dbReference type="SAM" id="MobiDB-lite"/>
    </source>
</evidence>
<keyword evidence="2" id="KW-0472">Membrane</keyword>